<dbReference type="InterPro" id="IPR013762">
    <property type="entry name" value="Integrase-like_cat_sf"/>
</dbReference>
<evidence type="ECO:0000259" key="4">
    <source>
        <dbReference type="PROSITE" id="PS51898"/>
    </source>
</evidence>
<dbReference type="InterPro" id="IPR011010">
    <property type="entry name" value="DNA_brk_join_enz"/>
</dbReference>
<organism evidence="5 6">
    <name type="scientific">Caballeronia mineralivorans PML1(12)</name>
    <dbReference type="NCBI Taxonomy" id="908627"/>
    <lineage>
        <taxon>Bacteria</taxon>
        <taxon>Pseudomonadati</taxon>
        <taxon>Pseudomonadota</taxon>
        <taxon>Betaproteobacteria</taxon>
        <taxon>Burkholderiales</taxon>
        <taxon>Burkholderiaceae</taxon>
        <taxon>Caballeronia</taxon>
    </lineage>
</organism>
<reference evidence="5 6" key="1">
    <citation type="journal article" date="2015" name="Genome Announc.">
        <title>Draft Genome Sequence of Burkholderia sp. Strain PML1(12), an Ectomycorrhizosphere-Inhabiting Bacterium with Effective Mineral-Weathering Ability.</title>
        <authorList>
            <person name="Uroz S."/>
            <person name="Oger P."/>
        </authorList>
    </citation>
    <scope>NUCLEOTIDE SEQUENCE [LARGE SCALE GENOMIC DNA]</scope>
    <source>
        <strain evidence="6">PML1(12)</strain>
    </source>
</reference>
<dbReference type="CDD" id="cd00801">
    <property type="entry name" value="INT_P4_C"/>
    <property type="match status" value="1"/>
</dbReference>
<keyword evidence="6" id="KW-1185">Reference proteome</keyword>
<dbReference type="SUPFAM" id="SSF56349">
    <property type="entry name" value="DNA breaking-rejoining enzymes"/>
    <property type="match status" value="1"/>
</dbReference>
<evidence type="ECO:0000256" key="1">
    <source>
        <dbReference type="ARBA" id="ARBA00008857"/>
    </source>
</evidence>
<dbReference type="AlphaFoldDB" id="A0A0J1FYB6"/>
<dbReference type="PROSITE" id="PS51898">
    <property type="entry name" value="TYR_RECOMBINASE"/>
    <property type="match status" value="1"/>
</dbReference>
<dbReference type="Gene3D" id="1.10.443.10">
    <property type="entry name" value="Intergrase catalytic core"/>
    <property type="match status" value="1"/>
</dbReference>
<dbReference type="EMBL" id="AEJF01000109">
    <property type="protein sequence ID" value="KLU24943.1"/>
    <property type="molecule type" value="Genomic_DNA"/>
</dbReference>
<sequence>DLDAAEWHIPGERMKMRHDHIVPLPRQALIVLHELKTITGDSAYVFPSPAKQKTPHLHRDALSKALRDMGFQGKHATHGFRGMLRTVGRERLGIDIDVLEAQLAHAKRGDVQKAYDRTTFDGDRRRVMQEWADYVDNCVRGRK</sequence>
<accession>A0A0J1FYB6</accession>
<dbReference type="RefSeq" id="WP_047847914.1">
    <property type="nucleotide sequence ID" value="NZ_AEJF01000109.1"/>
</dbReference>
<comment type="caution">
    <text evidence="5">The sequence shown here is derived from an EMBL/GenBank/DDBJ whole genome shotgun (WGS) entry which is preliminary data.</text>
</comment>
<comment type="similarity">
    <text evidence="1">Belongs to the 'phage' integrase family.</text>
</comment>
<protein>
    <submittedName>
        <fullName evidence="5">Integrase</fullName>
    </submittedName>
</protein>
<dbReference type="PATRIC" id="fig|908627.4.peg.3893"/>
<keyword evidence="3" id="KW-0233">DNA recombination</keyword>
<evidence type="ECO:0000256" key="2">
    <source>
        <dbReference type="ARBA" id="ARBA00022908"/>
    </source>
</evidence>
<dbReference type="InterPro" id="IPR050808">
    <property type="entry name" value="Phage_Integrase"/>
</dbReference>
<dbReference type="GO" id="GO:0003677">
    <property type="term" value="F:DNA binding"/>
    <property type="evidence" value="ECO:0007669"/>
    <property type="project" value="InterPro"/>
</dbReference>
<dbReference type="Proteomes" id="UP000035963">
    <property type="component" value="Unassembled WGS sequence"/>
</dbReference>
<dbReference type="GO" id="GO:0015074">
    <property type="term" value="P:DNA integration"/>
    <property type="evidence" value="ECO:0007669"/>
    <property type="project" value="UniProtKB-KW"/>
</dbReference>
<feature type="domain" description="Tyr recombinase" evidence="4">
    <location>
        <begin position="1"/>
        <end position="128"/>
    </location>
</feature>
<dbReference type="GO" id="GO:0006310">
    <property type="term" value="P:DNA recombination"/>
    <property type="evidence" value="ECO:0007669"/>
    <property type="project" value="UniProtKB-KW"/>
</dbReference>
<dbReference type="PANTHER" id="PTHR30629:SF2">
    <property type="entry name" value="PROPHAGE INTEGRASE INTS-RELATED"/>
    <property type="match status" value="1"/>
</dbReference>
<dbReference type="OrthoDB" id="9775880at2"/>
<evidence type="ECO:0000313" key="5">
    <source>
        <dbReference type="EMBL" id="KLU24943.1"/>
    </source>
</evidence>
<dbReference type="Pfam" id="PF00589">
    <property type="entry name" value="Phage_integrase"/>
    <property type="match status" value="1"/>
</dbReference>
<gene>
    <name evidence="5" type="ORF">EOS_17370</name>
</gene>
<evidence type="ECO:0000313" key="6">
    <source>
        <dbReference type="Proteomes" id="UP000035963"/>
    </source>
</evidence>
<dbReference type="PANTHER" id="PTHR30629">
    <property type="entry name" value="PROPHAGE INTEGRASE"/>
    <property type="match status" value="1"/>
</dbReference>
<keyword evidence="2" id="KW-0229">DNA integration</keyword>
<name>A0A0J1FYB6_9BURK</name>
<proteinExistence type="inferred from homology"/>
<feature type="non-terminal residue" evidence="5">
    <location>
        <position position="1"/>
    </location>
</feature>
<dbReference type="InterPro" id="IPR002104">
    <property type="entry name" value="Integrase_catalytic"/>
</dbReference>
<evidence type="ECO:0000256" key="3">
    <source>
        <dbReference type="ARBA" id="ARBA00023172"/>
    </source>
</evidence>